<dbReference type="InterPro" id="IPR013320">
    <property type="entry name" value="ConA-like_dom_sf"/>
</dbReference>
<dbReference type="SUPFAM" id="SSF57845">
    <property type="entry name" value="B-box zinc-binding domain"/>
    <property type="match status" value="2"/>
</dbReference>
<evidence type="ECO:0000256" key="7">
    <source>
        <dbReference type="PROSITE-ProRule" id="PRU00024"/>
    </source>
</evidence>
<evidence type="ECO:0000256" key="4">
    <source>
        <dbReference type="ARBA" id="ARBA00022771"/>
    </source>
</evidence>
<keyword evidence="4 7" id="KW-0863">Zinc-finger</keyword>
<dbReference type="CDD" id="cd12888">
    <property type="entry name" value="SPRY_PRY_TRIM7_like"/>
    <property type="match status" value="1"/>
</dbReference>
<evidence type="ECO:0000256" key="3">
    <source>
        <dbReference type="ARBA" id="ARBA00022723"/>
    </source>
</evidence>
<dbReference type="PROSITE" id="PS50188">
    <property type="entry name" value="B302_SPRY"/>
    <property type="match status" value="1"/>
</dbReference>
<name>A0A6P9CDM8_PANGU</name>
<keyword evidence="3" id="KW-0479">Metal-binding</keyword>
<dbReference type="InterPro" id="IPR003877">
    <property type="entry name" value="SPRY_dom"/>
</dbReference>
<evidence type="ECO:0000256" key="9">
    <source>
        <dbReference type="SAM" id="Phobius"/>
    </source>
</evidence>
<feature type="domain" description="B30.2/SPRY" evidence="12">
    <location>
        <begin position="594"/>
        <end position="783"/>
    </location>
</feature>
<sequence length="783" mass="90382">MATGSIGKKLQSEITCFVCLEYFVQPVTLECGHNFCHACIVKHWGQISNQTICPQCRVSVPRLKFKPNGQLANVVQLIRQLSDQAKQMTRTSKTCQGHEPAILSFCKDDLVPFCIHCDGSQEHQTHDVISVAQAAEEYKDQFLRCIESLRKEKEVVMEHLSDTDKKSQGLFQLVEAEKKKVMDGFNHLRQRVLEQNTFWLAKVEEVKTEITLETNDQMAIISKELFVLDYIIQDMVEKCDQPVLEFLENVGSVLERYKKKKKFENPGVFPPKIKHEIWGLQDFSAFLPGAVKQFEKTLESGYQMKKQNENTTLEPDPTQEKRLRLGESIFLKQIWSMMDDNPMEKCVSEANCSICGQYFKDPLVLDCGHIFCRDCIMKCWKESSSELACPQCKHIILQENFSQNQQLDNVRLFKQLRDQAEGDTKYCQQHQEHLDLFCKNDQVFVCSVCCGSEEHQAHTVIPIETAALEFKDLFCSCLNILKEERDEILQVQSYMEYECQNLIEQIGRNRETMKADFEELHQFLKEQEKFLLTRMEELEDNIARKREKHIDQVSKELRSLEAVIWDLQEKCQQPINELLQDAGSTLKQLRRRALLTSGVLLMLVFLFFPFVAQVTLDPDTAHPKLIISENRKSLILGNWPRLHPHCSKRFDQCLFVLGCEKFNTGRCYWEVTVDNEDGWGLGVAKASVKRKGVISLDPAEGIWAMAKWGDHCTVLLPPHFPALPIRWDLQRIRVSLNYIGGRLSFFDADRGVLLAVFLGASFSGEPLHPFFWLQRKAQLVLCC</sequence>
<evidence type="ECO:0000256" key="1">
    <source>
        <dbReference type="ARBA" id="ARBA00009651"/>
    </source>
</evidence>
<keyword evidence="9" id="KW-1133">Transmembrane helix</keyword>
<dbReference type="InterPro" id="IPR003879">
    <property type="entry name" value="Butyrophylin_SPRY"/>
</dbReference>
<dbReference type="KEGG" id="pgut:117667906"/>
<organism evidence="13 14">
    <name type="scientific">Pantherophis guttatus</name>
    <name type="common">Corn snake</name>
    <name type="synonym">Elaphe guttata</name>
    <dbReference type="NCBI Taxonomy" id="94885"/>
    <lineage>
        <taxon>Eukaryota</taxon>
        <taxon>Metazoa</taxon>
        <taxon>Chordata</taxon>
        <taxon>Craniata</taxon>
        <taxon>Vertebrata</taxon>
        <taxon>Euteleostomi</taxon>
        <taxon>Lepidosauria</taxon>
        <taxon>Squamata</taxon>
        <taxon>Bifurcata</taxon>
        <taxon>Unidentata</taxon>
        <taxon>Episquamata</taxon>
        <taxon>Toxicofera</taxon>
        <taxon>Serpentes</taxon>
        <taxon>Colubroidea</taxon>
        <taxon>Colubridae</taxon>
        <taxon>Colubrinae</taxon>
        <taxon>Pantherophis</taxon>
    </lineage>
</organism>
<dbReference type="InParanoid" id="A0A6P9CDM8"/>
<dbReference type="InterPro" id="IPR001870">
    <property type="entry name" value="B30.2/SPRY"/>
</dbReference>
<evidence type="ECO:0000313" key="14">
    <source>
        <dbReference type="RefSeq" id="XP_034277421.2"/>
    </source>
</evidence>
<gene>
    <name evidence="14" type="primary">LOC117667906</name>
</gene>
<protein>
    <submittedName>
        <fullName evidence="14">Zinc finger protein RFP-like</fullName>
    </submittedName>
</protein>
<evidence type="ECO:0000313" key="13">
    <source>
        <dbReference type="Proteomes" id="UP001652622"/>
    </source>
</evidence>
<dbReference type="InterPro" id="IPR001841">
    <property type="entry name" value="Znf_RING"/>
</dbReference>
<dbReference type="Pfam" id="PF00622">
    <property type="entry name" value="SPRY"/>
    <property type="match status" value="1"/>
</dbReference>
<dbReference type="SMART" id="SM00184">
    <property type="entry name" value="RING"/>
    <property type="match status" value="2"/>
</dbReference>
<comment type="function">
    <text evidence="6">Neurotoxin that produces dose-dependent hypolocomotion and hyperalgesia in mice. May directly act on the central nervous system, as it is 6500-fold more potent when administered intracerebroventricularly than intraperitoneal.</text>
</comment>
<evidence type="ECO:0000256" key="2">
    <source>
        <dbReference type="ARBA" id="ARBA00022699"/>
    </source>
</evidence>
<dbReference type="PROSITE" id="PS00518">
    <property type="entry name" value="ZF_RING_1"/>
    <property type="match status" value="2"/>
</dbReference>
<dbReference type="PANTHER" id="PTHR24103">
    <property type="entry name" value="E3 UBIQUITIN-PROTEIN LIGASE TRIM"/>
    <property type="match status" value="1"/>
</dbReference>
<dbReference type="InterPro" id="IPR006574">
    <property type="entry name" value="PRY"/>
</dbReference>
<feature type="domain" description="RING-type" evidence="10">
    <location>
        <begin position="352"/>
        <end position="393"/>
    </location>
</feature>
<dbReference type="SMART" id="SM00449">
    <property type="entry name" value="SPRY"/>
    <property type="match status" value="1"/>
</dbReference>
<keyword evidence="8" id="KW-0175">Coiled coil</keyword>
<comment type="similarity">
    <text evidence="1">Belongs to the ohanin/vespryn family.</text>
</comment>
<reference evidence="14" key="1">
    <citation type="submission" date="2025-08" db="UniProtKB">
        <authorList>
            <consortium name="RefSeq"/>
        </authorList>
    </citation>
    <scope>IDENTIFICATION</scope>
    <source>
        <tissue evidence="14">Blood</tissue>
    </source>
</reference>
<feature type="domain" description="RING-type" evidence="10">
    <location>
        <begin position="16"/>
        <end position="57"/>
    </location>
</feature>
<dbReference type="Pfam" id="PF00643">
    <property type="entry name" value="zf-B_box"/>
    <property type="match status" value="1"/>
</dbReference>
<dbReference type="GeneID" id="117667906"/>
<feature type="domain" description="B box-type" evidence="11">
    <location>
        <begin position="422"/>
        <end position="463"/>
    </location>
</feature>
<proteinExistence type="inferred from homology"/>
<evidence type="ECO:0000259" key="12">
    <source>
        <dbReference type="PROSITE" id="PS50188"/>
    </source>
</evidence>
<dbReference type="Gene3D" id="3.30.160.60">
    <property type="entry name" value="Classic Zinc Finger"/>
    <property type="match status" value="2"/>
</dbReference>
<dbReference type="PROSITE" id="PS50119">
    <property type="entry name" value="ZF_BBOX"/>
    <property type="match status" value="2"/>
</dbReference>
<dbReference type="SMART" id="SM00589">
    <property type="entry name" value="PRY"/>
    <property type="match status" value="1"/>
</dbReference>
<dbReference type="SUPFAM" id="SSF49899">
    <property type="entry name" value="Concanavalin A-like lectins/glucanases"/>
    <property type="match status" value="1"/>
</dbReference>
<feature type="domain" description="B box-type" evidence="11">
    <location>
        <begin position="90"/>
        <end position="131"/>
    </location>
</feature>
<keyword evidence="9" id="KW-0812">Transmembrane</keyword>
<dbReference type="InterPro" id="IPR017907">
    <property type="entry name" value="Znf_RING_CS"/>
</dbReference>
<keyword evidence="9" id="KW-0472">Membrane</keyword>
<evidence type="ECO:0000256" key="6">
    <source>
        <dbReference type="ARBA" id="ARBA00034460"/>
    </source>
</evidence>
<dbReference type="InterPro" id="IPR013083">
    <property type="entry name" value="Znf_RING/FYVE/PHD"/>
</dbReference>
<dbReference type="SUPFAM" id="SSF57850">
    <property type="entry name" value="RING/U-box"/>
    <property type="match status" value="2"/>
</dbReference>
<keyword evidence="13" id="KW-1185">Reference proteome</keyword>
<dbReference type="Pfam" id="PF15227">
    <property type="entry name" value="zf-C3HC4_4"/>
    <property type="match status" value="2"/>
</dbReference>
<dbReference type="PROSITE" id="PS50089">
    <property type="entry name" value="ZF_RING_2"/>
    <property type="match status" value="2"/>
</dbReference>
<dbReference type="SMART" id="SM00336">
    <property type="entry name" value="BBOX"/>
    <property type="match status" value="2"/>
</dbReference>
<dbReference type="RefSeq" id="XP_034277421.2">
    <property type="nucleotide sequence ID" value="XM_034421530.2"/>
</dbReference>
<keyword evidence="2" id="KW-0528">Neurotoxin</keyword>
<feature type="transmembrane region" description="Helical" evidence="9">
    <location>
        <begin position="593"/>
        <end position="612"/>
    </location>
</feature>
<dbReference type="Gene3D" id="2.60.120.920">
    <property type="match status" value="1"/>
</dbReference>
<dbReference type="InterPro" id="IPR043136">
    <property type="entry name" value="B30.2/SPRY_sf"/>
</dbReference>
<evidence type="ECO:0000259" key="11">
    <source>
        <dbReference type="PROSITE" id="PS50119"/>
    </source>
</evidence>
<keyword evidence="2" id="KW-0800">Toxin</keyword>
<dbReference type="AlphaFoldDB" id="A0A6P9CDM8"/>
<dbReference type="InterPro" id="IPR000315">
    <property type="entry name" value="Znf_B-box"/>
</dbReference>
<dbReference type="InterPro" id="IPR050143">
    <property type="entry name" value="TRIM/RBCC"/>
</dbReference>
<dbReference type="Proteomes" id="UP001652622">
    <property type="component" value="Unplaced"/>
</dbReference>
<dbReference type="Pfam" id="PF13765">
    <property type="entry name" value="PRY"/>
    <property type="match status" value="1"/>
</dbReference>
<evidence type="ECO:0000256" key="8">
    <source>
        <dbReference type="SAM" id="Coils"/>
    </source>
</evidence>
<accession>A0A6P9CDM8</accession>
<feature type="coiled-coil region" evidence="8">
    <location>
        <begin position="521"/>
        <end position="570"/>
    </location>
</feature>
<evidence type="ECO:0000259" key="10">
    <source>
        <dbReference type="PROSITE" id="PS50089"/>
    </source>
</evidence>
<dbReference type="Gene3D" id="3.30.40.10">
    <property type="entry name" value="Zinc/RING finger domain, C3HC4 (zinc finger)"/>
    <property type="match status" value="2"/>
</dbReference>
<dbReference type="GO" id="GO:0008270">
    <property type="term" value="F:zinc ion binding"/>
    <property type="evidence" value="ECO:0007669"/>
    <property type="project" value="UniProtKB-KW"/>
</dbReference>
<keyword evidence="5" id="KW-0862">Zinc</keyword>
<evidence type="ECO:0000256" key="5">
    <source>
        <dbReference type="ARBA" id="ARBA00022833"/>
    </source>
</evidence>
<dbReference type="PRINTS" id="PR01407">
    <property type="entry name" value="BUTYPHLNCDUF"/>
</dbReference>